<evidence type="ECO:0000313" key="3">
    <source>
        <dbReference type="Proteomes" id="UP000243378"/>
    </source>
</evidence>
<feature type="transmembrane region" description="Helical" evidence="1">
    <location>
        <begin position="73"/>
        <end position="98"/>
    </location>
</feature>
<sequence length="233" mass="25457">MLQSETDKLLRYLMSAKRYNPPMHRSKYAGRAESVSNKVMFCAAALFGVLLALAAYVYFAGNASEGVKLAGRVVGVFSMLLATGSLVLMILSSIISFVRLSKDFCDDLIDQKKHDMANAKFVMSVTASATEYCQKVLELKLRRIEYRMSQFFGNGDNLALVSLGAMGWAVYKEVGQGASVLSDLPTVVSSAIILALAFMLGVYIGALVARNVSYQCRYGLELIELAETLKKKG</sequence>
<organism evidence="2 3">
    <name type="scientific">Phytopseudomonas seleniipraecipitans</name>
    <dbReference type="NCBI Taxonomy" id="640205"/>
    <lineage>
        <taxon>Bacteria</taxon>
        <taxon>Pseudomonadati</taxon>
        <taxon>Pseudomonadota</taxon>
        <taxon>Gammaproteobacteria</taxon>
        <taxon>Pseudomonadales</taxon>
        <taxon>Pseudomonadaceae</taxon>
        <taxon>Phytopseudomonas</taxon>
    </lineage>
</organism>
<evidence type="ECO:0000313" key="2">
    <source>
        <dbReference type="EMBL" id="SDF74752.1"/>
    </source>
</evidence>
<gene>
    <name evidence="2" type="ORF">SAMN05216381_2336</name>
</gene>
<name>A0A1G7NL98_9GAMM</name>
<reference evidence="2 3" key="1">
    <citation type="submission" date="2016-10" db="EMBL/GenBank/DDBJ databases">
        <authorList>
            <person name="de Groot N.N."/>
        </authorList>
    </citation>
    <scope>NUCLEOTIDE SEQUENCE [LARGE SCALE GENOMIC DNA]</scope>
    <source>
        <strain evidence="2 3">LMG 25475</strain>
    </source>
</reference>
<feature type="transmembrane region" description="Helical" evidence="1">
    <location>
        <begin position="151"/>
        <end position="171"/>
    </location>
</feature>
<dbReference type="EMBL" id="FNBM01000004">
    <property type="protein sequence ID" value="SDF74752.1"/>
    <property type="molecule type" value="Genomic_DNA"/>
</dbReference>
<protein>
    <submittedName>
        <fullName evidence="2">Uncharacterized protein</fullName>
    </submittedName>
</protein>
<feature type="transmembrane region" description="Helical" evidence="1">
    <location>
        <begin position="191"/>
        <end position="209"/>
    </location>
</feature>
<proteinExistence type="predicted"/>
<dbReference type="STRING" id="640205.SAMN05216381_2336"/>
<keyword evidence="1" id="KW-0472">Membrane</keyword>
<dbReference type="AlphaFoldDB" id="A0A1G7NL98"/>
<evidence type="ECO:0000256" key="1">
    <source>
        <dbReference type="SAM" id="Phobius"/>
    </source>
</evidence>
<keyword evidence="1" id="KW-0812">Transmembrane</keyword>
<feature type="transmembrane region" description="Helical" evidence="1">
    <location>
        <begin position="39"/>
        <end position="61"/>
    </location>
</feature>
<dbReference type="Proteomes" id="UP000243378">
    <property type="component" value="Unassembled WGS sequence"/>
</dbReference>
<accession>A0A1G7NL98</accession>
<keyword evidence="1" id="KW-1133">Transmembrane helix</keyword>